<proteinExistence type="inferred from homology"/>
<keyword evidence="1" id="KW-0812">Transmembrane</keyword>
<keyword evidence="1 2" id="KW-0496">Mitochondrion</keyword>
<accession>A0A7S9A3A9</accession>
<feature type="transmembrane region" description="Helical" evidence="1">
    <location>
        <begin position="72"/>
        <end position="91"/>
    </location>
</feature>
<gene>
    <name evidence="2" type="primary">nad6</name>
</gene>
<feature type="transmembrane region" description="Helical" evidence="1">
    <location>
        <begin position="44"/>
        <end position="66"/>
    </location>
</feature>
<keyword evidence="1" id="KW-0830">Ubiquinone</keyword>
<dbReference type="PANTHER" id="PTHR33269">
    <property type="entry name" value="NADH-UBIQUINONE OXIDOREDUCTASE CHAIN 6"/>
    <property type="match status" value="1"/>
</dbReference>
<dbReference type="GeneID" id="63653177"/>
<organism evidence="2">
    <name type="scientific">Tolypocladium guangdongense</name>
    <dbReference type="NCBI Taxonomy" id="2730933"/>
    <lineage>
        <taxon>Eukaryota</taxon>
        <taxon>Fungi</taxon>
        <taxon>Dikarya</taxon>
        <taxon>Ascomycota</taxon>
        <taxon>Pezizomycotina</taxon>
        <taxon>Sordariomycetes</taxon>
        <taxon>Hypocreomycetidae</taxon>
        <taxon>Hypocreales</taxon>
        <taxon>Ophiocordycipitaceae</taxon>
        <taxon>Tolypocladium</taxon>
    </lineage>
</organism>
<dbReference type="GO" id="GO:0008137">
    <property type="term" value="F:NADH dehydrogenase (ubiquinone) activity"/>
    <property type="evidence" value="ECO:0007669"/>
    <property type="project" value="UniProtKB-UniRule"/>
</dbReference>
<sequence length="239" mass="26892">MNQLLAIYDILSNGYSVEYLDILSIIALLFGIAVIVNKNPIASLLSLIGLFASISVYLILSGLTFIGFSYLIVYIGAVSILFLFILMLINIRTSELQSNNWNSIPLALFVTIFLNYTMFQLLPYYVAIVNSYNSKISNLIYHLPTSKYNDIITHINKNTDINTTNVMFVTSNSWDVNMTETSHISTIGNILYTSYNMWLFIASIILLLAMTGAIIITIKQERNREINSIGGIFVLHTKC</sequence>
<keyword evidence="1" id="KW-1278">Translocase</keyword>
<keyword evidence="1" id="KW-0813">Transport</keyword>
<comment type="subcellular location">
    <subcellularLocation>
        <location evidence="1">Mitochondrion membrane</location>
        <topology evidence="1">Multi-pass membrane protein</topology>
    </subcellularLocation>
</comment>
<feature type="transmembrane region" description="Helical" evidence="1">
    <location>
        <begin position="20"/>
        <end position="37"/>
    </location>
</feature>
<geneLocation type="mitochondrion" evidence="2"/>
<keyword evidence="1" id="KW-0472">Membrane</keyword>
<keyword evidence="1" id="KW-1133">Transmembrane helix</keyword>
<dbReference type="AlphaFoldDB" id="A0A7S9A3A9"/>
<evidence type="ECO:0000313" key="2">
    <source>
        <dbReference type="EMBL" id="QPF24435.1"/>
    </source>
</evidence>
<comment type="similarity">
    <text evidence="1">Belongs to the complex I subunit 6 family.</text>
</comment>
<keyword evidence="1" id="KW-0249">Electron transport</keyword>
<dbReference type="InterPro" id="IPR042106">
    <property type="entry name" value="Nuo/plastoQ_OxRdtase_6_NuoJ"/>
</dbReference>
<keyword evidence="1" id="KW-0520">NAD</keyword>
<dbReference type="EC" id="7.1.1.2" evidence="1"/>
<protein>
    <recommendedName>
        <fullName evidence="1">NADH-ubiquinone oxidoreductase chain 6</fullName>
        <ecNumber evidence="1">7.1.1.2</ecNumber>
    </recommendedName>
</protein>
<name>A0A7S9A3A9_9HYPO</name>
<evidence type="ECO:0000256" key="1">
    <source>
        <dbReference type="RuleBase" id="RU004430"/>
    </source>
</evidence>
<dbReference type="RefSeq" id="YP_010044490.1">
    <property type="nucleotide sequence ID" value="NC_054274.1"/>
</dbReference>
<dbReference type="GO" id="GO:0031966">
    <property type="term" value="C:mitochondrial membrane"/>
    <property type="evidence" value="ECO:0007669"/>
    <property type="project" value="UniProtKB-SubCell"/>
</dbReference>
<dbReference type="Gene3D" id="1.20.120.1200">
    <property type="entry name" value="NADH-ubiquinone/plastoquinone oxidoreductase chain 6, subunit NuoJ"/>
    <property type="match status" value="1"/>
</dbReference>
<keyword evidence="1" id="KW-0679">Respiratory chain</keyword>
<comment type="catalytic activity">
    <reaction evidence="1">
        <text>a ubiquinone + NADH + 5 H(+)(in) = a ubiquinol + NAD(+) + 4 H(+)(out)</text>
        <dbReference type="Rhea" id="RHEA:29091"/>
        <dbReference type="Rhea" id="RHEA-COMP:9565"/>
        <dbReference type="Rhea" id="RHEA-COMP:9566"/>
        <dbReference type="ChEBI" id="CHEBI:15378"/>
        <dbReference type="ChEBI" id="CHEBI:16389"/>
        <dbReference type="ChEBI" id="CHEBI:17976"/>
        <dbReference type="ChEBI" id="CHEBI:57540"/>
        <dbReference type="ChEBI" id="CHEBI:57945"/>
        <dbReference type="EC" id="7.1.1.2"/>
    </reaction>
</comment>
<reference evidence="2" key="1">
    <citation type="journal article" date="2020" name="Appl. Microbiol. Biotechnol.">
        <title>Mitogenome of Tolypocladium guangdongense.</title>
        <authorList>
            <person name="Zhang C."/>
            <person name="Dai Y."/>
            <person name="Wang G."/>
            <person name="Wang C."/>
            <person name="Gao Y."/>
            <person name="Deng W."/>
            <person name="Li T."/>
        </authorList>
    </citation>
    <scope>NUCLEOTIDE SEQUENCE</scope>
    <source>
        <strain evidence="2">GD15</strain>
    </source>
</reference>
<dbReference type="EMBL" id="MT471267">
    <property type="protein sequence ID" value="QPF24435.1"/>
    <property type="molecule type" value="Genomic_DNA"/>
</dbReference>
<dbReference type="Pfam" id="PF00499">
    <property type="entry name" value="Oxidored_q3"/>
    <property type="match status" value="1"/>
</dbReference>
<feature type="transmembrane region" description="Helical" evidence="1">
    <location>
        <begin position="103"/>
        <end position="126"/>
    </location>
</feature>
<comment type="function">
    <text evidence="1">Core subunit of the mitochondrial membrane respiratory chain NADH dehydrogenase (Complex I) which catalyzes electron transfer from NADH through the respiratory chain, using ubiquinone as an electron acceptor. Essential for the catalytic activity and assembly of complex I.</text>
</comment>
<dbReference type="InterPro" id="IPR001457">
    <property type="entry name" value="NADH_UbQ/plastoQ_OxRdtase_su6"/>
</dbReference>
<dbReference type="PANTHER" id="PTHR33269:SF17">
    <property type="entry name" value="NADH-UBIQUINONE OXIDOREDUCTASE CHAIN 6"/>
    <property type="match status" value="1"/>
</dbReference>
<feature type="transmembrane region" description="Helical" evidence="1">
    <location>
        <begin position="197"/>
        <end position="218"/>
    </location>
</feature>